<dbReference type="GO" id="GO:0005634">
    <property type="term" value="C:nucleus"/>
    <property type="evidence" value="ECO:0007669"/>
    <property type="project" value="UniProtKB-SubCell"/>
</dbReference>
<evidence type="ECO:0000256" key="5">
    <source>
        <dbReference type="ARBA" id="ARBA00023242"/>
    </source>
</evidence>
<dbReference type="GO" id="GO:0005737">
    <property type="term" value="C:cytoplasm"/>
    <property type="evidence" value="ECO:0007669"/>
    <property type="project" value="UniProtKB-SubCell"/>
</dbReference>
<dbReference type="PANTHER" id="PTHR31250">
    <property type="entry name" value="IQ DOMAIN-CONTAINING PROTEIN IQM3"/>
    <property type="match status" value="1"/>
</dbReference>
<protein>
    <submittedName>
        <fullName evidence="7">Uncharacterized protein</fullName>
    </submittedName>
</protein>
<evidence type="ECO:0000256" key="3">
    <source>
        <dbReference type="ARBA" id="ARBA00022490"/>
    </source>
</evidence>
<reference evidence="7" key="2">
    <citation type="submission" date="2023-06" db="EMBL/GenBank/DDBJ databases">
        <authorList>
            <person name="Swenson N.G."/>
            <person name="Wegrzyn J.L."/>
            <person name="Mcevoy S.L."/>
        </authorList>
    </citation>
    <scope>NUCLEOTIDE SEQUENCE</scope>
    <source>
        <strain evidence="7">NS2018</strain>
        <tissue evidence="7">Leaf</tissue>
    </source>
</reference>
<evidence type="ECO:0000256" key="1">
    <source>
        <dbReference type="ARBA" id="ARBA00004123"/>
    </source>
</evidence>
<dbReference type="Gene3D" id="1.20.5.190">
    <property type="match status" value="1"/>
</dbReference>
<gene>
    <name evidence="7" type="ORF">LWI29_003443</name>
</gene>
<feature type="compositionally biased region" description="Basic and acidic residues" evidence="6">
    <location>
        <begin position="318"/>
        <end position="328"/>
    </location>
</feature>
<sequence>MVSSKDENTTILRTMSVKKRELDCSQDIDHHHDDHDHQGNCMSDLMIKDSVRLFKSRKLRDHMVEKEPVAAAANSHSDAAASDHDELDRAATKLQKFYKSYRTRRNLADCAVVVEELWWKGLDFAALLRSSVSFFNSDKSETAISRWARARVRAAKVGKGLCKDEKAQKLALKHWLEAKEREAYEVVMERGKLVYKQSRVCVDTPKDSKWIFVLSTSRNFYVGEKKRGLFQHSSFLSGAATIASGRLVAHNGILEAVWPYSGHYRPTEENLIEFCSFLEDHHVDLTDVKKGPIDDDIPPIPPKNNPEQKEPNSSIPIIEDKDHDEKRNKTTHIVEEKVFVGVGRSKNKFNMTTLPLKWSTGAGPRIRCVGDYSPELKFQALEQDKSMEKMKKKWRLWRSSSEGFVSSSKRGHVAASEASDSDDAFSAAMAAVVRAPSKNFKVIRQEFAAIRIQTAFRGLLARRALRALKAVVRIQAIFRGRQVRKQAAVTLRCMQALVRVQARVRARSAGISPEEQAAQKLLDECHNQADPTKQAEQGWCDIPGTADEVRAKLQLRQEGAIKRERAIAYFCSQQQQSRSCPSPNSRVKKPATSLKHHRLDKSSPGWSWLDNWMATKPWENRLLEEIHTDPSEMMTPFSRKSEDNTAGMYSYSEQLDSVKVRRNNVTTKVLAKPPTTVGQITRSSSSPSSESPYDETSPSTSSSSASLTPMSGNILMMERAEESYYRKPPSYMNLTESTKAKQKASRFSHKNLMSLSNGDTRSCADSDPSFNLCKDLYPPIPLGQHDWSKAQQH</sequence>
<comment type="subcellular location">
    <subcellularLocation>
        <location evidence="2">Cytoplasm</location>
    </subcellularLocation>
    <subcellularLocation>
        <location evidence="1">Nucleus</location>
    </subcellularLocation>
</comment>
<dbReference type="GO" id="GO:0005516">
    <property type="term" value="F:calmodulin binding"/>
    <property type="evidence" value="ECO:0007669"/>
    <property type="project" value="UniProtKB-KW"/>
</dbReference>
<feature type="compositionally biased region" description="Low complexity" evidence="6">
    <location>
        <begin position="681"/>
        <end position="710"/>
    </location>
</feature>
<feature type="region of interest" description="Disordered" evidence="6">
    <location>
        <begin position="576"/>
        <end position="600"/>
    </location>
</feature>
<dbReference type="AlphaFoldDB" id="A0AA39VY60"/>
<keyword evidence="3" id="KW-0963">Cytoplasm</keyword>
<dbReference type="Proteomes" id="UP001168877">
    <property type="component" value="Unassembled WGS sequence"/>
</dbReference>
<feature type="region of interest" description="Disordered" evidence="6">
    <location>
        <begin position="289"/>
        <end position="328"/>
    </location>
</feature>
<dbReference type="Pfam" id="PF00612">
    <property type="entry name" value="IQ"/>
    <property type="match status" value="3"/>
</dbReference>
<dbReference type="SMART" id="SM00015">
    <property type="entry name" value="IQ"/>
    <property type="match status" value="3"/>
</dbReference>
<feature type="compositionally biased region" description="Basic residues" evidence="6">
    <location>
        <begin position="586"/>
        <end position="599"/>
    </location>
</feature>
<feature type="region of interest" description="Disordered" evidence="6">
    <location>
        <begin position="666"/>
        <end position="710"/>
    </location>
</feature>
<name>A0AA39VY60_ACESA</name>
<evidence type="ECO:0000313" key="7">
    <source>
        <dbReference type="EMBL" id="KAK0595091.1"/>
    </source>
</evidence>
<evidence type="ECO:0000313" key="8">
    <source>
        <dbReference type="Proteomes" id="UP001168877"/>
    </source>
</evidence>
<dbReference type="InterPro" id="IPR044159">
    <property type="entry name" value="IQM"/>
</dbReference>
<evidence type="ECO:0000256" key="4">
    <source>
        <dbReference type="ARBA" id="ARBA00022860"/>
    </source>
</evidence>
<organism evidence="7 8">
    <name type="scientific">Acer saccharum</name>
    <name type="common">Sugar maple</name>
    <dbReference type="NCBI Taxonomy" id="4024"/>
    <lineage>
        <taxon>Eukaryota</taxon>
        <taxon>Viridiplantae</taxon>
        <taxon>Streptophyta</taxon>
        <taxon>Embryophyta</taxon>
        <taxon>Tracheophyta</taxon>
        <taxon>Spermatophyta</taxon>
        <taxon>Magnoliopsida</taxon>
        <taxon>eudicotyledons</taxon>
        <taxon>Gunneridae</taxon>
        <taxon>Pentapetalae</taxon>
        <taxon>rosids</taxon>
        <taxon>malvids</taxon>
        <taxon>Sapindales</taxon>
        <taxon>Sapindaceae</taxon>
        <taxon>Hippocastanoideae</taxon>
        <taxon>Acereae</taxon>
        <taxon>Acer</taxon>
    </lineage>
</organism>
<accession>A0AA39VY60</accession>
<keyword evidence="4" id="KW-0112">Calmodulin-binding</keyword>
<keyword evidence="5" id="KW-0539">Nucleus</keyword>
<keyword evidence="8" id="KW-1185">Reference proteome</keyword>
<comment type="caution">
    <text evidence="7">The sequence shown here is derived from an EMBL/GenBank/DDBJ whole genome shotgun (WGS) entry which is preliminary data.</text>
</comment>
<feature type="compositionally biased region" description="Low complexity" evidence="6">
    <location>
        <begin position="576"/>
        <end position="585"/>
    </location>
</feature>
<dbReference type="PROSITE" id="PS50096">
    <property type="entry name" value="IQ"/>
    <property type="match status" value="3"/>
</dbReference>
<reference evidence="7" key="1">
    <citation type="journal article" date="2022" name="Plant J.">
        <title>Strategies of tolerance reflected in two North American maple genomes.</title>
        <authorList>
            <person name="McEvoy S.L."/>
            <person name="Sezen U.U."/>
            <person name="Trouern-Trend A."/>
            <person name="McMahon S.M."/>
            <person name="Schaberg P.G."/>
            <person name="Yang J."/>
            <person name="Wegrzyn J.L."/>
            <person name="Swenson N.G."/>
        </authorList>
    </citation>
    <scope>NUCLEOTIDE SEQUENCE</scope>
    <source>
        <strain evidence="7">NS2018</strain>
    </source>
</reference>
<evidence type="ECO:0000256" key="6">
    <source>
        <dbReference type="SAM" id="MobiDB-lite"/>
    </source>
</evidence>
<proteinExistence type="predicted"/>
<evidence type="ECO:0000256" key="2">
    <source>
        <dbReference type="ARBA" id="ARBA00004496"/>
    </source>
</evidence>
<dbReference type="PANTHER" id="PTHR31250:SF27">
    <property type="entry name" value="IQ DOMAIN-CONTAINING PROTEIN IQM5"/>
    <property type="match status" value="1"/>
</dbReference>
<dbReference type="EMBL" id="JAUESC010000004">
    <property type="protein sequence ID" value="KAK0595091.1"/>
    <property type="molecule type" value="Genomic_DNA"/>
</dbReference>
<dbReference type="InterPro" id="IPR000048">
    <property type="entry name" value="IQ_motif_EF-hand-BS"/>
</dbReference>